<sequence length="94" mass="10763">MDVTTPEGRHAFIELLVNWSMCEDYQLGRDPTIVHLPDPGCWQIDCPNDTGRGIGTKTRRYYFNEVVCHADHLFGRHTRCFLAIDTEPTVDSPL</sequence>
<protein>
    <recommendedName>
        <fullName evidence="1">Fungal-type protein kinase domain-containing protein</fullName>
    </recommendedName>
</protein>
<reference evidence="2" key="1">
    <citation type="submission" date="2022-07" db="EMBL/GenBank/DDBJ databases">
        <title>Phylogenomic reconstructions and comparative analyses of Kickxellomycotina fungi.</title>
        <authorList>
            <person name="Reynolds N.K."/>
            <person name="Stajich J.E."/>
            <person name="Barry K."/>
            <person name="Grigoriev I.V."/>
            <person name="Crous P."/>
            <person name="Smith M.E."/>
        </authorList>
    </citation>
    <scope>NUCLEOTIDE SEQUENCE</scope>
    <source>
        <strain evidence="2">BCRC 34297</strain>
    </source>
</reference>
<dbReference type="InterPro" id="IPR040976">
    <property type="entry name" value="Pkinase_fungal"/>
</dbReference>
<accession>A0A9W8L8H8</accession>
<organism evidence="2 3">
    <name type="scientific">Coemansia pectinata</name>
    <dbReference type="NCBI Taxonomy" id="1052879"/>
    <lineage>
        <taxon>Eukaryota</taxon>
        <taxon>Fungi</taxon>
        <taxon>Fungi incertae sedis</taxon>
        <taxon>Zoopagomycota</taxon>
        <taxon>Kickxellomycotina</taxon>
        <taxon>Kickxellomycetes</taxon>
        <taxon>Kickxellales</taxon>
        <taxon>Kickxellaceae</taxon>
        <taxon>Coemansia</taxon>
    </lineage>
</organism>
<name>A0A9W8L8H8_9FUNG</name>
<dbReference type="OrthoDB" id="5584477at2759"/>
<feature type="domain" description="Fungal-type protein kinase" evidence="1">
    <location>
        <begin position="9"/>
        <end position="85"/>
    </location>
</feature>
<dbReference type="Proteomes" id="UP001140011">
    <property type="component" value="Unassembled WGS sequence"/>
</dbReference>
<gene>
    <name evidence="2" type="ORF">GGI19_006133</name>
</gene>
<keyword evidence="3" id="KW-1185">Reference proteome</keyword>
<dbReference type="Pfam" id="PF17667">
    <property type="entry name" value="Pkinase_fungal"/>
    <property type="match status" value="1"/>
</dbReference>
<evidence type="ECO:0000313" key="2">
    <source>
        <dbReference type="EMBL" id="KAJ2748389.1"/>
    </source>
</evidence>
<proteinExistence type="predicted"/>
<evidence type="ECO:0000313" key="3">
    <source>
        <dbReference type="Proteomes" id="UP001140011"/>
    </source>
</evidence>
<dbReference type="EMBL" id="JANBUH010001095">
    <property type="protein sequence ID" value="KAJ2748389.1"/>
    <property type="molecule type" value="Genomic_DNA"/>
</dbReference>
<feature type="non-terminal residue" evidence="2">
    <location>
        <position position="94"/>
    </location>
</feature>
<evidence type="ECO:0000259" key="1">
    <source>
        <dbReference type="Pfam" id="PF17667"/>
    </source>
</evidence>
<dbReference type="AlphaFoldDB" id="A0A9W8L8H8"/>
<comment type="caution">
    <text evidence="2">The sequence shown here is derived from an EMBL/GenBank/DDBJ whole genome shotgun (WGS) entry which is preliminary data.</text>
</comment>